<organism evidence="1 2">
    <name type="scientific">Laspinema palackyanum D2a</name>
    <dbReference type="NCBI Taxonomy" id="2953684"/>
    <lineage>
        <taxon>Bacteria</taxon>
        <taxon>Bacillati</taxon>
        <taxon>Cyanobacteriota</taxon>
        <taxon>Cyanophyceae</taxon>
        <taxon>Oscillatoriophycideae</taxon>
        <taxon>Oscillatoriales</taxon>
        <taxon>Laspinemataceae</taxon>
        <taxon>Laspinema</taxon>
        <taxon>Laspinema palackyanum</taxon>
    </lineage>
</organism>
<name>A0ABT2MTF9_9CYAN</name>
<dbReference type="EMBL" id="JAMXFF010000026">
    <property type="protein sequence ID" value="MCT7968033.1"/>
    <property type="molecule type" value="Genomic_DNA"/>
</dbReference>
<dbReference type="RefSeq" id="WP_368007579.1">
    <property type="nucleotide sequence ID" value="NZ_JAMXFF010000026.1"/>
</dbReference>
<comment type="caution">
    <text evidence="1">The sequence shown here is derived from an EMBL/GenBank/DDBJ whole genome shotgun (WGS) entry which is preliminary data.</text>
</comment>
<evidence type="ECO:0000313" key="1">
    <source>
        <dbReference type="EMBL" id="MCT7968033.1"/>
    </source>
</evidence>
<dbReference type="Proteomes" id="UP001525890">
    <property type="component" value="Unassembled WGS sequence"/>
</dbReference>
<reference evidence="1 2" key="1">
    <citation type="journal article" date="2022" name="Front. Microbiol.">
        <title>High genomic differentiation and limited gene flow indicate recent cryptic speciation within the genus Laspinema (cyanobacteria).</title>
        <authorList>
            <person name="Stanojkovic A."/>
            <person name="Skoupy S."/>
            <person name="Skaloud P."/>
            <person name="Dvorak P."/>
        </authorList>
    </citation>
    <scope>NUCLEOTIDE SEQUENCE [LARGE SCALE GENOMIC DNA]</scope>
    <source>
        <strain evidence="1 2">D2a</strain>
    </source>
</reference>
<sequence length="55" mass="6088">MTGVLCAGLRERKDPFIWFQPSLLTDVMVSGIIRGDRHWGQSGAIALTSYRIGIP</sequence>
<protein>
    <submittedName>
        <fullName evidence="1">Uncharacterized protein</fullName>
    </submittedName>
</protein>
<keyword evidence="2" id="KW-1185">Reference proteome</keyword>
<proteinExistence type="predicted"/>
<accession>A0ABT2MTF9</accession>
<evidence type="ECO:0000313" key="2">
    <source>
        <dbReference type="Proteomes" id="UP001525890"/>
    </source>
</evidence>
<gene>
    <name evidence="1" type="ORF">NG799_17110</name>
</gene>